<dbReference type="Proteomes" id="UP000440694">
    <property type="component" value="Unassembled WGS sequence"/>
</dbReference>
<accession>A0A6I3KK04</accession>
<protein>
    <submittedName>
        <fullName evidence="2">STAS domain-containing protein</fullName>
    </submittedName>
</protein>
<reference evidence="2 3" key="1">
    <citation type="submission" date="2019-11" db="EMBL/GenBank/DDBJ databases">
        <title>Identification of a novel strain.</title>
        <authorList>
            <person name="Xu Q."/>
            <person name="Wang G."/>
        </authorList>
    </citation>
    <scope>NUCLEOTIDE SEQUENCE [LARGE SCALE GENOMIC DNA]</scope>
    <source>
        <strain evidence="3">xq</strain>
    </source>
</reference>
<comment type="caution">
    <text evidence="2">The sequence shown here is derived from an EMBL/GenBank/DDBJ whole genome shotgun (WGS) entry which is preliminary data.</text>
</comment>
<organism evidence="2 3">
    <name type="scientific">Hyphomicrobium album</name>
    <dbReference type="NCBI Taxonomy" id="2665159"/>
    <lineage>
        <taxon>Bacteria</taxon>
        <taxon>Pseudomonadati</taxon>
        <taxon>Pseudomonadota</taxon>
        <taxon>Alphaproteobacteria</taxon>
        <taxon>Hyphomicrobiales</taxon>
        <taxon>Hyphomicrobiaceae</taxon>
        <taxon>Hyphomicrobium</taxon>
    </lineage>
</organism>
<dbReference type="AlphaFoldDB" id="A0A6I3KK04"/>
<name>A0A6I3KK04_9HYPH</name>
<evidence type="ECO:0000313" key="2">
    <source>
        <dbReference type="EMBL" id="MTD94769.1"/>
    </source>
</evidence>
<dbReference type="EMBL" id="WMBQ01000001">
    <property type="protein sequence ID" value="MTD94769.1"/>
    <property type="molecule type" value="Genomic_DNA"/>
</dbReference>
<dbReference type="InterPro" id="IPR058548">
    <property type="entry name" value="MlaB-like_STAS"/>
</dbReference>
<dbReference type="Pfam" id="PF13466">
    <property type="entry name" value="STAS_2"/>
    <property type="match status" value="1"/>
</dbReference>
<proteinExistence type="predicted"/>
<sequence>MSRAGKSSKRAAKKTAPKPLLLPEVLDLTAAGPLAQSLLSRRGTELSVDASQVRRVGAQCLQVILAAAATWKADGMRLGLEKPTEEFLEGSRLLGIQVDQDFAVPELA</sequence>
<feature type="domain" description="MlaB-like STAS" evidence="1">
    <location>
        <begin position="22"/>
        <end position="96"/>
    </location>
</feature>
<evidence type="ECO:0000259" key="1">
    <source>
        <dbReference type="Pfam" id="PF13466"/>
    </source>
</evidence>
<gene>
    <name evidence="2" type="ORF">GIW81_10550</name>
</gene>
<evidence type="ECO:0000313" key="3">
    <source>
        <dbReference type="Proteomes" id="UP000440694"/>
    </source>
</evidence>
<keyword evidence="3" id="KW-1185">Reference proteome</keyword>
<dbReference type="RefSeq" id="WP_154739147.1">
    <property type="nucleotide sequence ID" value="NZ_WMBQ01000001.1"/>
</dbReference>